<dbReference type="EMBL" id="LPVY01000020">
    <property type="protein sequence ID" value="KZB62938.1"/>
    <property type="molecule type" value="Genomic_DNA"/>
</dbReference>
<feature type="domain" description="AMP-binding enzyme C-terminal" evidence="7">
    <location>
        <begin position="414"/>
        <end position="489"/>
    </location>
</feature>
<dbReference type="NCBIfam" id="NF005702">
    <property type="entry name" value="PRK07514.1"/>
    <property type="match status" value="1"/>
</dbReference>
<evidence type="ECO:0000256" key="1">
    <source>
        <dbReference type="ARBA" id="ARBA00006432"/>
    </source>
</evidence>
<proteinExistence type="inferred from homology"/>
<keyword evidence="2" id="KW-0436">Ligase</keyword>
<feature type="domain" description="AMP-dependent synthetase/ligase" evidence="6">
    <location>
        <begin position="18"/>
        <end position="363"/>
    </location>
</feature>
<protein>
    <recommendedName>
        <fullName evidence="5">3-methylmercaptopropionyl-CoA ligase</fullName>
        <ecNumber evidence="4">6.2.1.44</ecNumber>
    </recommendedName>
</protein>
<dbReference type="PANTHER" id="PTHR43201:SF8">
    <property type="entry name" value="ACYL-COA SYNTHETASE FAMILY MEMBER 3"/>
    <property type="match status" value="1"/>
</dbReference>
<gene>
    <name evidence="8" type="ORF">AUP42_02495</name>
</gene>
<dbReference type="RefSeq" id="WP_062952430.1">
    <property type="nucleotide sequence ID" value="NZ_LPVY01000020.1"/>
</dbReference>
<dbReference type="OrthoDB" id="9803968at2"/>
<comment type="caution">
    <text evidence="8">The sequence shown here is derived from an EMBL/GenBank/DDBJ whole genome shotgun (WGS) entry which is preliminary data.</text>
</comment>
<evidence type="ECO:0000313" key="8">
    <source>
        <dbReference type="EMBL" id="KZB62938.1"/>
    </source>
</evidence>
<dbReference type="InterPro" id="IPR000873">
    <property type="entry name" value="AMP-dep_synth/lig_dom"/>
</dbReference>
<dbReference type="InterPro" id="IPR045851">
    <property type="entry name" value="AMP-bd_C_sf"/>
</dbReference>
<dbReference type="EC" id="6.2.1.44" evidence="4"/>
<evidence type="ECO:0000256" key="4">
    <source>
        <dbReference type="ARBA" id="ARBA00066616"/>
    </source>
</evidence>
<dbReference type="SUPFAM" id="SSF56801">
    <property type="entry name" value="Acetyl-CoA synthetase-like"/>
    <property type="match status" value="1"/>
</dbReference>
<dbReference type="Gene3D" id="3.40.50.12780">
    <property type="entry name" value="N-terminal domain of ligase-like"/>
    <property type="match status" value="1"/>
</dbReference>
<sequence length="513" mass="55585">MSDNLFNEFTKRFPADRSRTFLIERDGTERSFAWLLDRTGRYATVLADHGVVKGDRVAAQIDKSSDVIALYLACLQLGAIHLPLNTAYTGDEIAYFLGDAAPRVFVCRPAHIDAAKTLGAQNNVGAVLSLGDKGDGSLNDLAASAKPHGDVADVIKDDIAAILYTSGTTGRSKGAMLTHGNLGSNALTLHKAWGFRSGDTLLHALPLFHTHGLFVAINIMLVNGGKVILLPKFDADDVVERLPNATVMMGVPTFYTRLLAHPKFDKDLVANMRLFVSGSAPLLAETHDAFFERTGHKILERYGMTETCMNTSNPLDGERRPGAVGPTLPGIEARVCDKDGNVLPVGEIGVLEVRGPNVFKGYWQMPEKTASEFRTDGFFITGDLATIGADGYVTIVGRDKDLIISGGFNVYPKEVEEIIAEYDEVEEVAIFGLPHPDFGEAVAGVIVPAKGAKPDAEAIIKRTQDKLAKFKVPKRIWMLDELPRNTMGKIQKAQLRKDYANTFATPSGKSANG</sequence>
<dbReference type="CDD" id="cd05941">
    <property type="entry name" value="MCS"/>
    <property type="match status" value="1"/>
</dbReference>
<dbReference type="InterPro" id="IPR042099">
    <property type="entry name" value="ANL_N_sf"/>
</dbReference>
<dbReference type="Pfam" id="PF13193">
    <property type="entry name" value="AMP-binding_C"/>
    <property type="match status" value="1"/>
</dbReference>
<evidence type="ECO:0000259" key="7">
    <source>
        <dbReference type="Pfam" id="PF13193"/>
    </source>
</evidence>
<dbReference type="Gene3D" id="3.30.300.30">
    <property type="match status" value="1"/>
</dbReference>
<dbReference type="AlphaFoldDB" id="A0A154L3B0"/>
<accession>A0A154L3B0</accession>
<comment type="catalytic activity">
    <reaction evidence="3">
        <text>3-(methylsulfanyl)propanoate + ATP + CoA = 3-(methylsulfanyl)propanoyl-CoA + AMP + diphosphate</text>
        <dbReference type="Rhea" id="RHEA:43052"/>
        <dbReference type="ChEBI" id="CHEBI:30616"/>
        <dbReference type="ChEBI" id="CHEBI:33019"/>
        <dbReference type="ChEBI" id="CHEBI:49016"/>
        <dbReference type="ChEBI" id="CHEBI:57287"/>
        <dbReference type="ChEBI" id="CHEBI:82815"/>
        <dbReference type="ChEBI" id="CHEBI:456215"/>
        <dbReference type="EC" id="6.2.1.44"/>
    </reaction>
    <physiologicalReaction direction="left-to-right" evidence="3">
        <dbReference type="Rhea" id="RHEA:43053"/>
    </physiologicalReaction>
</comment>
<evidence type="ECO:0000256" key="2">
    <source>
        <dbReference type="ARBA" id="ARBA00022598"/>
    </source>
</evidence>
<dbReference type="Proteomes" id="UP000076335">
    <property type="component" value="Unassembled WGS sequence"/>
</dbReference>
<dbReference type="Pfam" id="PF00501">
    <property type="entry name" value="AMP-binding"/>
    <property type="match status" value="1"/>
</dbReference>
<comment type="similarity">
    <text evidence="1">Belongs to the ATP-dependent AMP-binding enzyme family.</text>
</comment>
<dbReference type="PROSITE" id="PS00455">
    <property type="entry name" value="AMP_BINDING"/>
    <property type="match status" value="1"/>
</dbReference>
<name>A0A154L3B0_9PROT</name>
<evidence type="ECO:0000256" key="5">
    <source>
        <dbReference type="ARBA" id="ARBA00067668"/>
    </source>
</evidence>
<organism evidence="8 9">
    <name type="scientific">Thalassospira lucentensis</name>
    <dbReference type="NCBI Taxonomy" id="168935"/>
    <lineage>
        <taxon>Bacteria</taxon>
        <taxon>Pseudomonadati</taxon>
        <taxon>Pseudomonadota</taxon>
        <taxon>Alphaproteobacteria</taxon>
        <taxon>Rhodospirillales</taxon>
        <taxon>Thalassospiraceae</taxon>
        <taxon>Thalassospira</taxon>
    </lineage>
</organism>
<dbReference type="GO" id="GO:0006631">
    <property type="term" value="P:fatty acid metabolic process"/>
    <property type="evidence" value="ECO:0007669"/>
    <property type="project" value="TreeGrafter"/>
</dbReference>
<evidence type="ECO:0000259" key="6">
    <source>
        <dbReference type="Pfam" id="PF00501"/>
    </source>
</evidence>
<dbReference type="FunFam" id="3.30.300.30:FF:000008">
    <property type="entry name" value="2,3-dihydroxybenzoate-AMP ligase"/>
    <property type="match status" value="1"/>
</dbReference>
<evidence type="ECO:0000313" key="9">
    <source>
        <dbReference type="Proteomes" id="UP000076335"/>
    </source>
</evidence>
<evidence type="ECO:0000256" key="3">
    <source>
        <dbReference type="ARBA" id="ARBA00051915"/>
    </source>
</evidence>
<dbReference type="GO" id="GO:0031956">
    <property type="term" value="F:medium-chain fatty acid-CoA ligase activity"/>
    <property type="evidence" value="ECO:0007669"/>
    <property type="project" value="TreeGrafter"/>
</dbReference>
<dbReference type="InterPro" id="IPR025110">
    <property type="entry name" value="AMP-bd_C"/>
</dbReference>
<dbReference type="PANTHER" id="PTHR43201">
    <property type="entry name" value="ACYL-COA SYNTHETASE"/>
    <property type="match status" value="1"/>
</dbReference>
<dbReference type="InterPro" id="IPR020845">
    <property type="entry name" value="AMP-binding_CS"/>
</dbReference>
<reference evidence="8 9" key="1">
    <citation type="submission" date="2015-12" db="EMBL/GenBank/DDBJ databases">
        <title>Genome sequence of Thalassospira lucentensis MCCC 1A02072.</title>
        <authorList>
            <person name="Lu L."/>
            <person name="Lai Q."/>
            <person name="Shao Z."/>
            <person name="Qian P."/>
        </authorList>
    </citation>
    <scope>NUCLEOTIDE SEQUENCE [LARGE SCALE GENOMIC DNA]</scope>
    <source>
        <strain evidence="8 9">MCCC 1A02072</strain>
    </source>
</reference>